<keyword evidence="4" id="KW-1185">Reference proteome</keyword>
<dbReference type="PANTHER" id="PTHR41878:SF1">
    <property type="entry name" value="TNPR PROTEIN"/>
    <property type="match status" value="1"/>
</dbReference>
<dbReference type="SUPFAM" id="SSF159941">
    <property type="entry name" value="MM3350-like"/>
    <property type="match status" value="1"/>
</dbReference>
<name>A0ABV6K8A1_9BACI</name>
<evidence type="ECO:0000259" key="2">
    <source>
        <dbReference type="Pfam" id="PF22016"/>
    </source>
</evidence>
<dbReference type="Gene3D" id="3.10.290.30">
    <property type="entry name" value="MM3350-like"/>
    <property type="match status" value="1"/>
</dbReference>
<dbReference type="Pfam" id="PF22016">
    <property type="entry name" value="DUF6933"/>
    <property type="match status" value="1"/>
</dbReference>
<proteinExistence type="predicted"/>
<dbReference type="EMBL" id="JBHLUX010000001">
    <property type="protein sequence ID" value="MFC0469157.1"/>
    <property type="molecule type" value="Genomic_DNA"/>
</dbReference>
<accession>A0ABV6K8A1</accession>
<organism evidence="3 4">
    <name type="scientific">Halalkalibacter kiskunsagensis</name>
    <dbReference type="NCBI Taxonomy" id="1548599"/>
    <lineage>
        <taxon>Bacteria</taxon>
        <taxon>Bacillati</taxon>
        <taxon>Bacillota</taxon>
        <taxon>Bacilli</taxon>
        <taxon>Bacillales</taxon>
        <taxon>Bacillaceae</taxon>
        <taxon>Halalkalibacter</taxon>
    </lineage>
</organism>
<protein>
    <submittedName>
        <fullName evidence="3">Plasmid pRiA4b ORF-3 family protein</fullName>
    </submittedName>
</protein>
<dbReference type="InterPro" id="IPR012912">
    <property type="entry name" value="Plasmid_pRiA4b_Orf3-like"/>
</dbReference>
<feature type="domain" description="DUF6933" evidence="2">
    <location>
        <begin position="2"/>
        <end position="157"/>
    </location>
</feature>
<dbReference type="InterPro" id="IPR053864">
    <property type="entry name" value="DUF6933"/>
</dbReference>
<gene>
    <name evidence="3" type="ORF">ACFFHM_00880</name>
</gene>
<dbReference type="InterPro" id="IPR024047">
    <property type="entry name" value="MM3350-like_sf"/>
</dbReference>
<comment type="caution">
    <text evidence="3">The sequence shown here is derived from an EMBL/GenBank/DDBJ whole genome shotgun (WGS) entry which is preliminary data.</text>
</comment>
<dbReference type="Pfam" id="PF07929">
    <property type="entry name" value="PRiA4_ORF3"/>
    <property type="match status" value="1"/>
</dbReference>
<sequence length="369" mass="42854">MLIQCTKKLLNELKIKPSPSNEERTLFSWHANLLTVARRKTLVLMNDSNRYVIILHGLKAKDFKKLDELIIQAISEVFRAENIKEDVIKSFLSQSKEMTFTTTKDRTTVARLNKACDHTFFYERELTQESLYQTTASKGASRLIVGDGKNDYIRPNEGLYSDLEEWLEGSIFNSDAVVLHVTLELENHHVWRKIVVPKNITFPDLHEVLQTTFGWQDSHLHEFHIYASKPFDLAKLSREERRKPLVNLVCSKEAFGYDYGIPMKMETEEKLSDYLPAEITYTYDLGDDWKHHIVVEEMIDDYDVNYPVCLAGEGDAPPEDVGGEPGYDEFLATIADRMNPDYEHMRSWGIRQGYEEFSIEMVNRRLKNV</sequence>
<feature type="domain" description="Plasmid pRiA4b Orf3-like" evidence="1">
    <location>
        <begin position="176"/>
        <end position="362"/>
    </location>
</feature>
<dbReference type="RefSeq" id="WP_335958346.1">
    <property type="nucleotide sequence ID" value="NZ_JAXBLX010000001.1"/>
</dbReference>
<evidence type="ECO:0000313" key="3">
    <source>
        <dbReference type="EMBL" id="MFC0469157.1"/>
    </source>
</evidence>
<reference evidence="3 4" key="1">
    <citation type="submission" date="2024-09" db="EMBL/GenBank/DDBJ databases">
        <authorList>
            <person name="Sun Q."/>
            <person name="Mori K."/>
        </authorList>
    </citation>
    <scope>NUCLEOTIDE SEQUENCE [LARGE SCALE GENOMIC DNA]</scope>
    <source>
        <strain evidence="3 4">NCAIM B.02610</strain>
    </source>
</reference>
<evidence type="ECO:0000259" key="1">
    <source>
        <dbReference type="Pfam" id="PF07929"/>
    </source>
</evidence>
<evidence type="ECO:0000313" key="4">
    <source>
        <dbReference type="Proteomes" id="UP001589838"/>
    </source>
</evidence>
<dbReference type="Proteomes" id="UP001589838">
    <property type="component" value="Unassembled WGS sequence"/>
</dbReference>
<dbReference type="PANTHER" id="PTHR41878">
    <property type="entry name" value="LEXA REPRESSOR-RELATED"/>
    <property type="match status" value="1"/>
</dbReference>